<name>A0AAV4SL62_9ARAC</name>
<protein>
    <submittedName>
        <fullName evidence="1">Uncharacterized protein</fullName>
    </submittedName>
</protein>
<gene>
    <name evidence="1" type="ORF">CDAR_595381</name>
</gene>
<reference evidence="1 2" key="1">
    <citation type="submission" date="2021-06" db="EMBL/GenBank/DDBJ databases">
        <title>Caerostris darwini draft genome.</title>
        <authorList>
            <person name="Kono N."/>
            <person name="Arakawa K."/>
        </authorList>
    </citation>
    <scope>NUCLEOTIDE SEQUENCE [LARGE SCALE GENOMIC DNA]</scope>
</reference>
<accession>A0AAV4SL62</accession>
<sequence>MDRSPACTARPDACGTKKEKKYSLETALCFPLRPLNRIEVCCVLFVHAACFFVSTEQGKRVPWTNNAVLIQKRVDAIEIQKEIENRFLQTWTTNKEATPTQRKARTIFRGLMKDLDSITSFLSQRILMACHLTLNPSRIKPKLNSSKPFLRTQFINVAGVIDYGFNMKLEDKGINSPSIQQIHPLSKS</sequence>
<evidence type="ECO:0000313" key="2">
    <source>
        <dbReference type="Proteomes" id="UP001054837"/>
    </source>
</evidence>
<dbReference type="EMBL" id="BPLQ01007950">
    <property type="protein sequence ID" value="GIY33551.1"/>
    <property type="molecule type" value="Genomic_DNA"/>
</dbReference>
<organism evidence="1 2">
    <name type="scientific">Caerostris darwini</name>
    <dbReference type="NCBI Taxonomy" id="1538125"/>
    <lineage>
        <taxon>Eukaryota</taxon>
        <taxon>Metazoa</taxon>
        <taxon>Ecdysozoa</taxon>
        <taxon>Arthropoda</taxon>
        <taxon>Chelicerata</taxon>
        <taxon>Arachnida</taxon>
        <taxon>Araneae</taxon>
        <taxon>Araneomorphae</taxon>
        <taxon>Entelegynae</taxon>
        <taxon>Araneoidea</taxon>
        <taxon>Araneidae</taxon>
        <taxon>Caerostris</taxon>
    </lineage>
</organism>
<dbReference type="Proteomes" id="UP001054837">
    <property type="component" value="Unassembled WGS sequence"/>
</dbReference>
<evidence type="ECO:0000313" key="1">
    <source>
        <dbReference type="EMBL" id="GIY33551.1"/>
    </source>
</evidence>
<keyword evidence="2" id="KW-1185">Reference proteome</keyword>
<dbReference type="AlphaFoldDB" id="A0AAV4SL62"/>
<comment type="caution">
    <text evidence="1">The sequence shown here is derived from an EMBL/GenBank/DDBJ whole genome shotgun (WGS) entry which is preliminary data.</text>
</comment>
<proteinExistence type="predicted"/>